<dbReference type="EMBL" id="JACORU010000004">
    <property type="protein sequence ID" value="MBC5765445.1"/>
    <property type="molecule type" value="Genomic_DNA"/>
</dbReference>
<dbReference type="Pfam" id="PF02687">
    <property type="entry name" value="FtsX"/>
    <property type="match status" value="2"/>
</dbReference>
<keyword evidence="2" id="KW-1003">Cell membrane</keyword>
<dbReference type="PANTHER" id="PTHR30287">
    <property type="entry name" value="MEMBRANE COMPONENT OF PREDICTED ABC SUPERFAMILY METABOLITE UPTAKE TRANSPORTER"/>
    <property type="match status" value="1"/>
</dbReference>
<accession>A0A923M8Q9</accession>
<comment type="subcellular location">
    <subcellularLocation>
        <location evidence="1">Cell membrane</location>
        <topology evidence="1">Multi-pass membrane protein</topology>
    </subcellularLocation>
</comment>
<dbReference type="Proteomes" id="UP000596827">
    <property type="component" value="Unassembled WGS sequence"/>
</dbReference>
<evidence type="ECO:0000256" key="4">
    <source>
        <dbReference type="ARBA" id="ARBA00022989"/>
    </source>
</evidence>
<dbReference type="GO" id="GO:0005886">
    <property type="term" value="C:plasma membrane"/>
    <property type="evidence" value="ECO:0007669"/>
    <property type="project" value="UniProtKB-SubCell"/>
</dbReference>
<evidence type="ECO:0000313" key="8">
    <source>
        <dbReference type="EMBL" id="MBC5765445.1"/>
    </source>
</evidence>
<protein>
    <submittedName>
        <fullName evidence="8">ABC transporter permease</fullName>
    </submittedName>
</protein>
<dbReference type="InterPro" id="IPR038766">
    <property type="entry name" value="Membrane_comp_ABC_pdt"/>
</dbReference>
<feature type="transmembrane region" description="Helical" evidence="6">
    <location>
        <begin position="266"/>
        <end position="286"/>
    </location>
</feature>
<proteinExistence type="predicted"/>
<organism evidence="8 9">
    <name type="scientific">Ramlibacter albus</name>
    <dbReference type="NCBI Taxonomy" id="2079448"/>
    <lineage>
        <taxon>Bacteria</taxon>
        <taxon>Pseudomonadati</taxon>
        <taxon>Pseudomonadota</taxon>
        <taxon>Betaproteobacteria</taxon>
        <taxon>Burkholderiales</taxon>
        <taxon>Comamonadaceae</taxon>
        <taxon>Ramlibacter</taxon>
    </lineage>
</organism>
<sequence>METSVSRLAWRSLWRDLRAGELRLVIVAVTLAVAALTAVGFFADRLKGGLARDARQLLGGDAVVVSDNPTPKAFAQQARSLGLATVSTMVFPTMARAPDAQGGASRLVALKAVPPGYPLRGSLQVAASPEATGAVTRDVPARGEAWVEAPLLEALGLGMGDALLLGDAQMRIARVITLEPDRGAGFMNFAPRVMLNEADIPATRLVQPASRISWRLAVAGADRDVARFADWAVQEAKKPDVRGVRIESLEGGRPEMRQTLDRAEKFLNLVALLAALLSAVAVALAARGFAANHLDDCAMLRVLGQSQRTIAWSYAFEFTMVGLFASLLGVAIGFGVHFVFVMLLGSLVETSLPAASAWPVLFGLGMGLTLLLAFGLPPVLQLAQVPPLRVIRRDVGNLKPASIAVLAIGVAGFAALLLAASSDLKLGLIAVGGFAGAVLVFAGLSWLAVKVLRASVNESTAPRWLVLATRQVSAKPSYTVVQSSALAVGLLALVLLVLLRTDLIASWRQATPPDAPNRFVINVMPEQSEAFVKALREAGVQRLDWYPMFRGRLVAVNGRTVTPDDFAEDRARRLVDREFNLSFAADKPPHNEVVAGRWTPEESGAVSVEEGIATTLGLKLGDTLRFDIAGTPAEAKITSLRKVDWTSMRANFFVMYPVAKLPDVPATYMGAFRAPAKKGFDNELVRAFPNITAVDMTATISQVQSVLDKVIRAVEFLFGFTLAAGVVVLFAAVTATREERAREFAIMRAVGARGSLLRQVQRAELAGVGLLAGFLASVVAAIVGWGLAKYAFDFNWTASPLVPLAGSAAGAVLALAAGWWGLREVLNRPVVETLRKAPE</sequence>
<feature type="transmembrane region" description="Helical" evidence="6">
    <location>
        <begin position="716"/>
        <end position="735"/>
    </location>
</feature>
<feature type="domain" description="ABC3 transporter permease C-terminal" evidence="7">
    <location>
        <begin position="716"/>
        <end position="829"/>
    </location>
</feature>
<feature type="transmembrane region" description="Helical" evidence="6">
    <location>
        <begin position="400"/>
        <end position="419"/>
    </location>
</feature>
<dbReference type="AlphaFoldDB" id="A0A923M8Q9"/>
<feature type="transmembrane region" description="Helical" evidence="6">
    <location>
        <begin position="480"/>
        <end position="499"/>
    </location>
</feature>
<feature type="transmembrane region" description="Helical" evidence="6">
    <location>
        <begin position="360"/>
        <end position="380"/>
    </location>
</feature>
<keyword evidence="5 6" id="KW-0472">Membrane</keyword>
<evidence type="ECO:0000256" key="5">
    <source>
        <dbReference type="ARBA" id="ARBA00023136"/>
    </source>
</evidence>
<evidence type="ECO:0000256" key="6">
    <source>
        <dbReference type="SAM" id="Phobius"/>
    </source>
</evidence>
<keyword evidence="4 6" id="KW-1133">Transmembrane helix</keyword>
<gene>
    <name evidence="8" type="ORF">H8R02_13335</name>
</gene>
<keyword evidence="9" id="KW-1185">Reference proteome</keyword>
<dbReference type="RefSeq" id="WP_187081917.1">
    <property type="nucleotide sequence ID" value="NZ_JACORU010000004.1"/>
</dbReference>
<reference evidence="8" key="1">
    <citation type="submission" date="2020-08" db="EMBL/GenBank/DDBJ databases">
        <title>Ramlibacter sp. GTP1 16S ribosomal RNA gene genome sequencing and assembly.</title>
        <authorList>
            <person name="Kang M."/>
        </authorList>
    </citation>
    <scope>NUCLEOTIDE SEQUENCE</scope>
    <source>
        <strain evidence="8">GTP1</strain>
    </source>
</reference>
<dbReference type="InterPro" id="IPR003838">
    <property type="entry name" value="ABC3_permease_C"/>
</dbReference>
<comment type="caution">
    <text evidence="8">The sequence shown here is derived from an EMBL/GenBank/DDBJ whole genome shotgun (WGS) entry which is preliminary data.</text>
</comment>
<feature type="domain" description="ABC3 transporter permease C-terminal" evidence="7">
    <location>
        <begin position="269"/>
        <end position="386"/>
    </location>
</feature>
<feature type="transmembrane region" description="Helical" evidence="6">
    <location>
        <begin position="800"/>
        <end position="822"/>
    </location>
</feature>
<evidence type="ECO:0000256" key="2">
    <source>
        <dbReference type="ARBA" id="ARBA00022475"/>
    </source>
</evidence>
<feature type="transmembrane region" description="Helical" evidence="6">
    <location>
        <begin position="426"/>
        <end position="449"/>
    </location>
</feature>
<name>A0A923M8Q9_9BURK</name>
<evidence type="ECO:0000256" key="1">
    <source>
        <dbReference type="ARBA" id="ARBA00004651"/>
    </source>
</evidence>
<evidence type="ECO:0000259" key="7">
    <source>
        <dbReference type="Pfam" id="PF02687"/>
    </source>
</evidence>
<evidence type="ECO:0000256" key="3">
    <source>
        <dbReference type="ARBA" id="ARBA00022692"/>
    </source>
</evidence>
<feature type="transmembrane region" description="Helical" evidence="6">
    <location>
        <begin position="22"/>
        <end position="43"/>
    </location>
</feature>
<keyword evidence="3 6" id="KW-0812">Transmembrane</keyword>
<feature type="transmembrane region" description="Helical" evidence="6">
    <location>
        <begin position="323"/>
        <end position="348"/>
    </location>
</feature>
<evidence type="ECO:0000313" key="9">
    <source>
        <dbReference type="Proteomes" id="UP000596827"/>
    </source>
</evidence>
<dbReference type="PANTHER" id="PTHR30287:SF1">
    <property type="entry name" value="INNER MEMBRANE PROTEIN"/>
    <property type="match status" value="1"/>
</dbReference>
<feature type="transmembrane region" description="Helical" evidence="6">
    <location>
        <begin position="765"/>
        <end position="788"/>
    </location>
</feature>